<reference evidence="1 2" key="1">
    <citation type="submission" date="2019-09" db="EMBL/GenBank/DDBJ databases">
        <title>Prevalence, distribution, and phylogeny of type two toxin-antitoxin genes possessed by Cronobacter species where C. sakazakii homologs follow sequence type lineages.</title>
        <authorList>
            <person name="Finkelstein S."/>
            <person name="Negrete F."/>
            <person name="Jang H."/>
            <person name="Gopinath G.R."/>
            <person name="Tall B.D."/>
        </authorList>
    </citation>
    <scope>NUCLEOTIDE SEQUENCE [LARGE SCALE GENOMIC DNA]</scope>
    <source>
        <strain evidence="1 2">MOD1_Comp4</strain>
    </source>
</reference>
<dbReference type="Proteomes" id="UP000439917">
    <property type="component" value="Unassembled WGS sequence"/>
</dbReference>
<accession>A0AAN5X995</accession>
<gene>
    <name evidence="1" type="ORF">FZI38_02930</name>
</gene>
<protein>
    <submittedName>
        <fullName evidence="1">Uncharacterized protein</fullName>
    </submittedName>
</protein>
<evidence type="ECO:0000313" key="1">
    <source>
        <dbReference type="EMBL" id="KAB0881156.1"/>
    </source>
</evidence>
<evidence type="ECO:0000313" key="2">
    <source>
        <dbReference type="Proteomes" id="UP000439917"/>
    </source>
</evidence>
<name>A0AAN5X995_CROSK</name>
<comment type="caution">
    <text evidence="1">The sequence shown here is derived from an EMBL/GenBank/DDBJ whole genome shotgun (WGS) entry which is preliminary data.</text>
</comment>
<dbReference type="RefSeq" id="WP_162618471.1">
    <property type="nucleotide sequence ID" value="NZ_QIRT01000001.1"/>
</dbReference>
<sequence>MSGLQCWDTSGRLVVDLGDYMVRHRGRITVKAPGGVNQFDVAMPGATASGSFAAITTTLMQTRIWGTSCYDGGVTVFFVPGTSFADTLTIDLYNFI</sequence>
<proteinExistence type="predicted"/>
<dbReference type="AlphaFoldDB" id="A0AAN5X995"/>
<dbReference type="EMBL" id="WAGF01000003">
    <property type="protein sequence ID" value="KAB0881156.1"/>
    <property type="molecule type" value="Genomic_DNA"/>
</dbReference>
<organism evidence="1 2">
    <name type="scientific">Cronobacter sakazakii</name>
    <name type="common">Enterobacter sakazakii</name>
    <dbReference type="NCBI Taxonomy" id="28141"/>
    <lineage>
        <taxon>Bacteria</taxon>
        <taxon>Pseudomonadati</taxon>
        <taxon>Pseudomonadota</taxon>
        <taxon>Gammaproteobacteria</taxon>
        <taxon>Enterobacterales</taxon>
        <taxon>Enterobacteriaceae</taxon>
        <taxon>Cronobacter</taxon>
    </lineage>
</organism>